<dbReference type="GO" id="GO:0010020">
    <property type="term" value="P:chloroplast fission"/>
    <property type="evidence" value="ECO:0007669"/>
    <property type="project" value="TreeGrafter"/>
</dbReference>
<dbReference type="Proteomes" id="UP001371456">
    <property type="component" value="Unassembled WGS sequence"/>
</dbReference>
<evidence type="ECO:0000313" key="3">
    <source>
        <dbReference type="EMBL" id="KAK6802521.1"/>
    </source>
</evidence>
<evidence type="ECO:0000313" key="4">
    <source>
        <dbReference type="Proteomes" id="UP001371456"/>
    </source>
</evidence>
<keyword evidence="4" id="KW-1185">Reference proteome</keyword>
<reference evidence="3 4" key="1">
    <citation type="submission" date="2024-02" db="EMBL/GenBank/DDBJ databases">
        <title>de novo genome assembly of Solanum bulbocastanum strain 11H21.</title>
        <authorList>
            <person name="Hosaka A.J."/>
        </authorList>
    </citation>
    <scope>NUCLEOTIDE SEQUENCE [LARGE SCALE GENOMIC DNA]</scope>
    <source>
        <tissue evidence="3">Young leaves</tissue>
    </source>
</reference>
<evidence type="ECO:0000256" key="2">
    <source>
        <dbReference type="SAM" id="MobiDB-lite"/>
    </source>
</evidence>
<dbReference type="Pfam" id="PF02493">
    <property type="entry name" value="MORN"/>
    <property type="match status" value="4"/>
</dbReference>
<dbReference type="PANTHER" id="PTHR43215">
    <property type="entry name" value="RADIAL SPOKE HEAD 1 HOMOLOG"/>
    <property type="match status" value="1"/>
</dbReference>
<dbReference type="Gene3D" id="2.20.110.10">
    <property type="entry name" value="Histone H3 K4-specific methyltransferase SET7/9 N-terminal domain"/>
    <property type="match status" value="2"/>
</dbReference>
<dbReference type="GO" id="GO:0009707">
    <property type="term" value="C:chloroplast outer membrane"/>
    <property type="evidence" value="ECO:0007669"/>
    <property type="project" value="TreeGrafter"/>
</dbReference>
<comment type="caution">
    <text evidence="3">The sequence shown here is derived from an EMBL/GenBank/DDBJ whole genome shotgun (WGS) entry which is preliminary data.</text>
</comment>
<dbReference type="SUPFAM" id="SSF52490">
    <property type="entry name" value="Tubulin nucleotide-binding domain-like"/>
    <property type="match status" value="1"/>
</dbReference>
<dbReference type="Gene3D" id="3.40.50.1440">
    <property type="entry name" value="Tubulin/FtsZ, GTPase domain"/>
    <property type="match status" value="1"/>
</dbReference>
<dbReference type="GO" id="GO:0005829">
    <property type="term" value="C:cytosol"/>
    <property type="evidence" value="ECO:0007669"/>
    <property type="project" value="TreeGrafter"/>
</dbReference>
<proteinExistence type="predicted"/>
<organism evidence="3 4">
    <name type="scientific">Solanum bulbocastanum</name>
    <name type="common">Wild potato</name>
    <dbReference type="NCBI Taxonomy" id="147425"/>
    <lineage>
        <taxon>Eukaryota</taxon>
        <taxon>Viridiplantae</taxon>
        <taxon>Streptophyta</taxon>
        <taxon>Embryophyta</taxon>
        <taxon>Tracheophyta</taxon>
        <taxon>Spermatophyta</taxon>
        <taxon>Magnoliopsida</taxon>
        <taxon>eudicotyledons</taxon>
        <taxon>Gunneridae</taxon>
        <taxon>Pentapetalae</taxon>
        <taxon>asterids</taxon>
        <taxon>lamiids</taxon>
        <taxon>Solanales</taxon>
        <taxon>Solanaceae</taxon>
        <taxon>Solanoideae</taxon>
        <taxon>Solaneae</taxon>
        <taxon>Solanum</taxon>
    </lineage>
</organism>
<gene>
    <name evidence="3" type="ORF">RDI58_000301</name>
</gene>
<name>A0AAN8UBQ6_SOLBU</name>
<sequence length="938" mass="103918">MDLLLPIPARLSTLSRAAVCTISTANPFNSNSRTYRRVRTRVKPVLVVTNSNFNSRDSNNCELNREDDYIAEADGLKNVWEETEFVEVFGIGSRKDALLEFCLASPSLSPALRFWNILVKDSENVLLQEKVPIEDVPARIVEVPSAINSCSKAVIIVASAAYGTDHVPALDIIRKLKSTNGLAIGIILKPFSFEGRRRYDEVTDLIDRLQKHATICIGQLNFAYYCISLSAVIQIDDTNNTGVIDTDGLLKKDLLTLDEALKTSYNAVLMAVNAIAILMSEGHIKLLDSTNCGTKELSGPELIKILESYKEAKTGFGAGYNVETSILRAVYDCPFLGLGVKGSNGVVICIIASSGVVSSSDVCSILRTFRQTTGCNGDIVISIVQEANMEPNLIVTTIVTCGYATQEPSEKSSLLSRLAQHIPFIFNILKKPDPPLQTAKESEIDESPETSDMAEIVSMDNAPEDMSIYSGELPALFPTNGEETSFLRSSSTLLELSKFTFEIILGRLIVLALREILLLCRDYNNASDERKIELSNFDIATEAPLVFKRELLTRWNPGPGKDTSEGLATEGTENLEAKTTIDSTSTYKLPVGVKHKEQLQTSPGSSNSRNSGWKSEESKGAQPRDISNLSQDEVDEEYSEIISDVYNSNLSLIEKSYASAPKRKGVLSTRAASMLDSHLASEDTPVLLSCQSWKSSEHSACIASFPQYSLAARLLELEFLGHSIVVLSCSKNESILSTSYLPYGPGPNKLWTWHQIYFLPPPPQIYPCIEEARHLSVLEAERDSKKKWIPVVEMKYRGGIYRGRIEGGLPEGKGCLSLEDGSKYDGMWRYGKKSGLGTFYFNNSDTYRGSWRDDLMHGKGWFYFHTGDRWFANFWKGKANGEGRFYSKLGDVFFGHFKDGLRHGQFLCINIDGTRSIEEWDEGLLQSRKNLDSDAETG</sequence>
<dbReference type="EMBL" id="JBANQN010000001">
    <property type="protein sequence ID" value="KAK6802521.1"/>
    <property type="molecule type" value="Genomic_DNA"/>
</dbReference>
<feature type="region of interest" description="Disordered" evidence="2">
    <location>
        <begin position="594"/>
        <end position="632"/>
    </location>
</feature>
<dbReference type="InterPro" id="IPR036525">
    <property type="entry name" value="Tubulin/FtsZ_GTPase_sf"/>
</dbReference>
<dbReference type="InterPro" id="IPR003409">
    <property type="entry name" value="MORN"/>
</dbReference>
<accession>A0AAN8UBQ6</accession>
<evidence type="ECO:0000256" key="1">
    <source>
        <dbReference type="ARBA" id="ARBA00022737"/>
    </source>
</evidence>
<feature type="compositionally biased region" description="Polar residues" evidence="2">
    <location>
        <begin position="599"/>
        <end position="613"/>
    </location>
</feature>
<dbReference type="AlphaFoldDB" id="A0AAN8UBQ6"/>
<dbReference type="SMART" id="SM00698">
    <property type="entry name" value="MORN"/>
    <property type="match status" value="4"/>
</dbReference>
<dbReference type="PANTHER" id="PTHR43215:SF15">
    <property type="entry name" value="PROTEIN ACCUMULATION AND REPLICATION OF CHLOROPLASTS 3, CHLOROPLASTIC"/>
    <property type="match status" value="1"/>
</dbReference>
<feature type="region of interest" description="Disordered" evidence="2">
    <location>
        <begin position="557"/>
        <end position="581"/>
    </location>
</feature>
<protein>
    <recommendedName>
        <fullName evidence="5">Protein ACCUMULATION AND REPLICATION OF CHLOROPLASTS 3</fullName>
    </recommendedName>
</protein>
<evidence type="ECO:0008006" key="5">
    <source>
        <dbReference type="Google" id="ProtNLM"/>
    </source>
</evidence>
<keyword evidence="1" id="KW-0677">Repeat</keyword>
<dbReference type="SUPFAM" id="SSF82185">
    <property type="entry name" value="Histone H3 K4-specific methyltransferase SET7/9 N-terminal domain"/>
    <property type="match status" value="1"/>
</dbReference>